<keyword evidence="12" id="KW-1133">Transmembrane helix</keyword>
<evidence type="ECO:0000256" key="4">
    <source>
        <dbReference type="ARBA" id="ARBA00022723"/>
    </source>
</evidence>
<dbReference type="InterPro" id="IPR010275">
    <property type="entry name" value="MepK"/>
</dbReference>
<dbReference type="Gene3D" id="3.30.1380.10">
    <property type="match status" value="1"/>
</dbReference>
<keyword evidence="14" id="KW-1185">Reference proteome</keyword>
<dbReference type="OrthoDB" id="9782994at2"/>
<evidence type="ECO:0000256" key="8">
    <source>
        <dbReference type="ARBA" id="ARBA00023049"/>
    </source>
</evidence>
<protein>
    <recommendedName>
        <fullName evidence="11">Murein endopeptidase K</fullName>
    </recommendedName>
</protein>
<dbReference type="GO" id="GO:0071555">
    <property type="term" value="P:cell wall organization"/>
    <property type="evidence" value="ECO:0007669"/>
    <property type="project" value="UniProtKB-KW"/>
</dbReference>
<evidence type="ECO:0000313" key="14">
    <source>
        <dbReference type="Proteomes" id="UP000266273"/>
    </source>
</evidence>
<dbReference type="GO" id="GO:0046872">
    <property type="term" value="F:metal ion binding"/>
    <property type="evidence" value="ECO:0007669"/>
    <property type="project" value="UniProtKB-KW"/>
</dbReference>
<dbReference type="CDD" id="cd14844">
    <property type="entry name" value="Zn-DD-carboxypeptidase_like"/>
    <property type="match status" value="1"/>
</dbReference>
<evidence type="ECO:0000256" key="5">
    <source>
        <dbReference type="ARBA" id="ARBA00022729"/>
    </source>
</evidence>
<keyword evidence="12" id="KW-0472">Membrane</keyword>
<keyword evidence="3" id="KW-0645">Protease</keyword>
<keyword evidence="4" id="KW-0479">Metal-binding</keyword>
<evidence type="ECO:0000256" key="6">
    <source>
        <dbReference type="ARBA" id="ARBA00022801"/>
    </source>
</evidence>
<keyword evidence="7" id="KW-0862">Zinc</keyword>
<keyword evidence="5" id="KW-0732">Signal</keyword>
<feature type="transmembrane region" description="Helical" evidence="12">
    <location>
        <begin position="27"/>
        <end position="49"/>
    </location>
</feature>
<dbReference type="Pfam" id="PF05951">
    <property type="entry name" value="Peptidase_M15_2"/>
    <property type="match status" value="1"/>
</dbReference>
<keyword evidence="12" id="KW-0812">Transmembrane</keyword>
<dbReference type="AlphaFoldDB" id="A0A397Q7J2"/>
<keyword evidence="8" id="KW-0482">Metalloprotease</keyword>
<evidence type="ECO:0000256" key="2">
    <source>
        <dbReference type="ARBA" id="ARBA00004776"/>
    </source>
</evidence>
<dbReference type="SUPFAM" id="SSF55166">
    <property type="entry name" value="Hedgehog/DD-peptidase"/>
    <property type="match status" value="1"/>
</dbReference>
<evidence type="ECO:0000256" key="12">
    <source>
        <dbReference type="SAM" id="Phobius"/>
    </source>
</evidence>
<dbReference type="EMBL" id="QXDF01000001">
    <property type="protein sequence ID" value="RIA55477.1"/>
    <property type="molecule type" value="Genomic_DNA"/>
</dbReference>
<dbReference type="GO" id="GO:0008237">
    <property type="term" value="F:metallopeptidase activity"/>
    <property type="evidence" value="ECO:0007669"/>
    <property type="project" value="UniProtKB-KW"/>
</dbReference>
<gene>
    <name evidence="13" type="ORF">BXY53_0543</name>
</gene>
<evidence type="ECO:0000256" key="11">
    <source>
        <dbReference type="ARBA" id="ARBA00093666"/>
    </source>
</evidence>
<name>A0A397Q7J2_9HYPH</name>
<dbReference type="InterPro" id="IPR009045">
    <property type="entry name" value="Zn_M74/Hedgehog-like"/>
</dbReference>
<sequence length="413" mass="45954">MGIQVLAVGAGAGVAHGDRMFRAFRKLFQSICLTLVAAWGILLAAAAGVDATERRLQIYSVNTKESIDVVYKRDGEYIPEALDKIDWIMRDWRRDEKTKMSRELIDLIWEVHQQVGSKEPVHLISGYRSQKTNNMLRRTKGGQARKSQHILGNAADVHFPDVPVKRLRNAGLIRQYGGVGYYPTSAIPFVHLDVARVRHWPRLPRQELALLFPSGKTKHVPADGRPLRKKDVKVALAKLEKEGKPLPWATRQQLKRAPRPILASLGPAVSGFNLGEATEPETVQTASVPTPPEEIPAAPEPRTIARASVASAPAYDEEHADELYYQPFPLMPMIAEASIASMDFSRDTDGILKKVHMFFDDGSGNLPIGFESGLQYGELYWASRFSGRAVSRVLTDRRAEAAPSPKRARLAQR</sequence>
<evidence type="ECO:0000256" key="1">
    <source>
        <dbReference type="ARBA" id="ARBA00001947"/>
    </source>
</evidence>
<proteinExistence type="inferred from homology"/>
<dbReference type="GO" id="GO:0006508">
    <property type="term" value="P:proteolysis"/>
    <property type="evidence" value="ECO:0007669"/>
    <property type="project" value="UniProtKB-KW"/>
</dbReference>
<evidence type="ECO:0000256" key="3">
    <source>
        <dbReference type="ARBA" id="ARBA00022670"/>
    </source>
</evidence>
<evidence type="ECO:0000256" key="9">
    <source>
        <dbReference type="ARBA" id="ARBA00023316"/>
    </source>
</evidence>
<dbReference type="PANTHER" id="PTHR37425:SF1">
    <property type="entry name" value="OUTER MEMBRANE PROTEIN"/>
    <property type="match status" value="1"/>
</dbReference>
<reference evidence="13 14" key="1">
    <citation type="submission" date="2018-08" db="EMBL/GenBank/DDBJ databases">
        <title>Genomic Encyclopedia of Archaeal and Bacterial Type Strains, Phase II (KMG-II): from individual species to whole genera.</title>
        <authorList>
            <person name="Goeker M."/>
        </authorList>
    </citation>
    <scope>NUCLEOTIDE SEQUENCE [LARGE SCALE GENOMIC DNA]</scope>
    <source>
        <strain evidence="13 14">DSM 5002</strain>
    </source>
</reference>
<comment type="similarity">
    <text evidence="10">Belongs to the peptidase M15 family.</text>
</comment>
<accession>A0A397Q7J2</accession>
<keyword evidence="9" id="KW-0961">Cell wall biogenesis/degradation</keyword>
<comment type="cofactor">
    <cofactor evidence="1">
        <name>Zn(2+)</name>
        <dbReference type="ChEBI" id="CHEBI:29105"/>
    </cofactor>
</comment>
<keyword evidence="6" id="KW-0378">Hydrolase</keyword>
<dbReference type="Proteomes" id="UP000266273">
    <property type="component" value="Unassembled WGS sequence"/>
</dbReference>
<comment type="caution">
    <text evidence="13">The sequence shown here is derived from an EMBL/GenBank/DDBJ whole genome shotgun (WGS) entry which is preliminary data.</text>
</comment>
<organism evidence="13 14">
    <name type="scientific">Dichotomicrobium thermohalophilum</name>
    <dbReference type="NCBI Taxonomy" id="933063"/>
    <lineage>
        <taxon>Bacteria</taxon>
        <taxon>Pseudomonadati</taxon>
        <taxon>Pseudomonadota</taxon>
        <taxon>Alphaproteobacteria</taxon>
        <taxon>Hyphomicrobiales</taxon>
        <taxon>Hyphomicrobiaceae</taxon>
        <taxon>Dichotomicrobium</taxon>
    </lineage>
</organism>
<comment type="pathway">
    <text evidence="2">Cell wall biogenesis; cell wall polysaccharide biosynthesis.</text>
</comment>
<evidence type="ECO:0000256" key="10">
    <source>
        <dbReference type="ARBA" id="ARBA00093448"/>
    </source>
</evidence>
<evidence type="ECO:0000313" key="13">
    <source>
        <dbReference type="EMBL" id="RIA55477.1"/>
    </source>
</evidence>
<dbReference type="PANTHER" id="PTHR37425">
    <property type="match status" value="1"/>
</dbReference>
<evidence type="ECO:0000256" key="7">
    <source>
        <dbReference type="ARBA" id="ARBA00022833"/>
    </source>
</evidence>